<feature type="region of interest" description="Disordered" evidence="1">
    <location>
        <begin position="1"/>
        <end position="48"/>
    </location>
</feature>
<dbReference type="Proteomes" id="UP000243525">
    <property type="component" value="Unassembled WGS sequence"/>
</dbReference>
<accession>A0A2T5BZQ4</accession>
<gene>
    <name evidence="2" type="ORF">C8N47_11337</name>
</gene>
<protein>
    <submittedName>
        <fullName evidence="2">Uncharacterized protein</fullName>
    </submittedName>
</protein>
<keyword evidence="3" id="KW-1185">Reference proteome</keyword>
<reference evidence="2 3" key="1">
    <citation type="submission" date="2018-04" db="EMBL/GenBank/DDBJ databases">
        <title>Genomic Encyclopedia of Archaeal and Bacterial Type Strains, Phase II (KMG-II): from individual species to whole genera.</title>
        <authorList>
            <person name="Goeker M."/>
        </authorList>
    </citation>
    <scope>NUCLEOTIDE SEQUENCE [LARGE SCALE GENOMIC DNA]</scope>
    <source>
        <strain evidence="2 3">DSM 28823</strain>
    </source>
</reference>
<comment type="caution">
    <text evidence="2">The sequence shown here is derived from an EMBL/GenBank/DDBJ whole genome shotgun (WGS) entry which is preliminary data.</text>
</comment>
<evidence type="ECO:0000313" key="2">
    <source>
        <dbReference type="EMBL" id="PTN07772.1"/>
    </source>
</evidence>
<organism evidence="2 3">
    <name type="scientific">Mangrovibacterium marinum</name>
    <dbReference type="NCBI Taxonomy" id="1639118"/>
    <lineage>
        <taxon>Bacteria</taxon>
        <taxon>Pseudomonadati</taxon>
        <taxon>Bacteroidota</taxon>
        <taxon>Bacteroidia</taxon>
        <taxon>Marinilabiliales</taxon>
        <taxon>Prolixibacteraceae</taxon>
        <taxon>Mangrovibacterium</taxon>
    </lineage>
</organism>
<dbReference type="AlphaFoldDB" id="A0A2T5BZQ4"/>
<sequence length="119" mass="13161">MANTSSNSPWSNTDGNYPLTTGQGKHGWKKLPERSVEPSTDGNCFPNGRWRQARMEIASRTVGGGKHGWKLLPGTSVEASTDGNAFLKLKPNFQMSMLQLSVFVKMRLPFYPIPPNLPI</sequence>
<name>A0A2T5BZQ4_9BACT</name>
<evidence type="ECO:0000256" key="1">
    <source>
        <dbReference type="SAM" id="MobiDB-lite"/>
    </source>
</evidence>
<feature type="compositionally biased region" description="Polar residues" evidence="1">
    <location>
        <begin position="1"/>
        <end position="23"/>
    </location>
</feature>
<evidence type="ECO:0000313" key="3">
    <source>
        <dbReference type="Proteomes" id="UP000243525"/>
    </source>
</evidence>
<proteinExistence type="predicted"/>
<dbReference type="EMBL" id="QAAD01000013">
    <property type="protein sequence ID" value="PTN07772.1"/>
    <property type="molecule type" value="Genomic_DNA"/>
</dbReference>